<comment type="caution">
    <text evidence="2">The sequence shown here is derived from an EMBL/GenBank/DDBJ whole genome shotgun (WGS) entry which is preliminary data.</text>
</comment>
<dbReference type="AlphaFoldDB" id="A0AAD9FU46"/>
<dbReference type="EMBL" id="JAODAN010000002">
    <property type="protein sequence ID" value="KAK1926082.1"/>
    <property type="molecule type" value="Genomic_DNA"/>
</dbReference>
<sequence>MPSTTAIASSSKSRPSVGNASSKTQSATNPASKTISSNEDSSNDSEEDDDDDSESIDSEGDIEAVTPKRKASNPVAGRTPNGKSLPKYAPPEGMIPITVDASFKDSPFEYEKLANNPKLQVWAIRVPLDFKPSRLSSLSLTPPTDTRPPSGTLKTKSTTYTLISAGEPTAAKTVVDEEGRQPTAGASAADTMGLTDETMRAEGGEEMSGGMRLLVPHCKQGGKLFVAPLPVSQHILLTPESAADAVPAVNDNQTLPAFLADPSVDSGVVNAQPPKKRQQPEHLLKFRNRAFGFDTPGPAATQLQHTGDIDGPKASVSGPVETKKQKRKSEGKGSQTSPKKKKVKI</sequence>
<evidence type="ECO:0000256" key="1">
    <source>
        <dbReference type="SAM" id="MobiDB-lite"/>
    </source>
</evidence>
<reference evidence="2" key="1">
    <citation type="submission" date="2023-02" db="EMBL/GenBank/DDBJ databases">
        <title>Identification and recombinant expression of a fungal hydrolase from Papiliotrema laurentii that hydrolyzes apple cutin and clears colloidal polyester polyurethane.</title>
        <authorList>
            <consortium name="DOE Joint Genome Institute"/>
            <person name="Roman V.A."/>
            <person name="Bojanowski C."/>
            <person name="Crable B.R."/>
            <person name="Wagner D.N."/>
            <person name="Hung C.S."/>
            <person name="Nadeau L.J."/>
            <person name="Schratz L."/>
            <person name="Haridas S."/>
            <person name="Pangilinan J."/>
            <person name="Lipzen A."/>
            <person name="Na H."/>
            <person name="Yan M."/>
            <person name="Ng V."/>
            <person name="Grigoriev I.V."/>
            <person name="Spatafora J.W."/>
            <person name="Barlow D."/>
            <person name="Biffinger J."/>
            <person name="Kelley-Loughnane N."/>
            <person name="Varaljay V.A."/>
            <person name="Crookes-Goodson W.J."/>
        </authorList>
    </citation>
    <scope>NUCLEOTIDE SEQUENCE</scope>
    <source>
        <strain evidence="2">5307AH</strain>
    </source>
</reference>
<feature type="region of interest" description="Disordered" evidence="1">
    <location>
        <begin position="291"/>
        <end position="345"/>
    </location>
</feature>
<feature type="compositionally biased region" description="Low complexity" evidence="1">
    <location>
        <begin position="134"/>
        <end position="150"/>
    </location>
</feature>
<accession>A0AAD9FU46</accession>
<gene>
    <name evidence="2" type="ORF">DB88DRAFT_544375</name>
</gene>
<feature type="region of interest" description="Disordered" evidence="1">
    <location>
        <begin position="134"/>
        <end position="155"/>
    </location>
</feature>
<dbReference type="GO" id="GO:0006360">
    <property type="term" value="P:transcription by RNA polymerase I"/>
    <property type="evidence" value="ECO:0007669"/>
    <property type="project" value="InterPro"/>
</dbReference>
<feature type="compositionally biased region" description="Acidic residues" evidence="1">
    <location>
        <begin position="41"/>
        <end position="62"/>
    </location>
</feature>
<dbReference type="Proteomes" id="UP001182556">
    <property type="component" value="Unassembled WGS sequence"/>
</dbReference>
<evidence type="ECO:0000313" key="3">
    <source>
        <dbReference type="Proteomes" id="UP001182556"/>
    </source>
</evidence>
<feature type="compositionally biased region" description="Polar residues" evidence="1">
    <location>
        <begin position="1"/>
        <end position="34"/>
    </location>
</feature>
<keyword evidence="3" id="KW-1185">Reference proteome</keyword>
<feature type="region of interest" description="Disordered" evidence="1">
    <location>
        <begin position="1"/>
        <end position="93"/>
    </location>
</feature>
<organism evidence="2 3">
    <name type="scientific">Papiliotrema laurentii</name>
    <name type="common">Cryptococcus laurentii</name>
    <dbReference type="NCBI Taxonomy" id="5418"/>
    <lineage>
        <taxon>Eukaryota</taxon>
        <taxon>Fungi</taxon>
        <taxon>Dikarya</taxon>
        <taxon>Basidiomycota</taxon>
        <taxon>Agaricomycotina</taxon>
        <taxon>Tremellomycetes</taxon>
        <taxon>Tremellales</taxon>
        <taxon>Rhynchogastremaceae</taxon>
        <taxon>Papiliotrema</taxon>
    </lineage>
</organism>
<dbReference type="Gene3D" id="6.20.250.70">
    <property type="match status" value="1"/>
</dbReference>
<proteinExistence type="predicted"/>
<evidence type="ECO:0000313" key="2">
    <source>
        <dbReference type="EMBL" id="KAK1926082.1"/>
    </source>
</evidence>
<dbReference type="InterPro" id="IPR013240">
    <property type="entry name" value="DNA-dir_RNA_pol1_su_RPA34"/>
</dbReference>
<protein>
    <submittedName>
        <fullName evidence="2">Uncharacterized protein</fullName>
    </submittedName>
</protein>
<dbReference type="Pfam" id="PF08208">
    <property type="entry name" value="RNA_polI_A34"/>
    <property type="match status" value="1"/>
</dbReference>
<name>A0AAD9FU46_PAPLA</name>